<evidence type="ECO:0000256" key="3">
    <source>
        <dbReference type="ARBA" id="ARBA00022989"/>
    </source>
</evidence>
<gene>
    <name evidence="7" type="ORF">QYM36_005705</name>
</gene>
<dbReference type="EMBL" id="JAVRJZ010000009">
    <property type="protein sequence ID" value="KAK2718468.1"/>
    <property type="molecule type" value="Genomic_DNA"/>
</dbReference>
<protein>
    <submittedName>
        <fullName evidence="7">Uncharacterized protein</fullName>
    </submittedName>
</protein>
<evidence type="ECO:0000256" key="2">
    <source>
        <dbReference type="ARBA" id="ARBA00022692"/>
    </source>
</evidence>
<comment type="caution">
    <text evidence="7">The sequence shown here is derived from an EMBL/GenBank/DDBJ whole genome shotgun (WGS) entry which is preliminary data.</text>
</comment>
<keyword evidence="2 6" id="KW-0812">Transmembrane</keyword>
<comment type="subcellular location">
    <subcellularLocation>
        <location evidence="1">Membrane</location>
        <topology evidence="1">Multi-pass membrane protein</topology>
    </subcellularLocation>
</comment>
<reference evidence="7" key="1">
    <citation type="submission" date="2023-07" db="EMBL/GenBank/DDBJ databases">
        <title>Chromosome-level genome assembly of Artemia franciscana.</title>
        <authorList>
            <person name="Jo E."/>
        </authorList>
    </citation>
    <scope>NUCLEOTIDE SEQUENCE</scope>
    <source>
        <tissue evidence="7">Whole body</tissue>
    </source>
</reference>
<dbReference type="PANTHER" id="PTHR12489">
    <property type="entry name" value="LIPOMA HMGIC FUSION PARTNER-LIKE PROTEIN"/>
    <property type="match status" value="1"/>
</dbReference>
<dbReference type="GO" id="GO:0007605">
    <property type="term" value="P:sensory perception of sound"/>
    <property type="evidence" value="ECO:0007669"/>
    <property type="project" value="TreeGrafter"/>
</dbReference>
<feature type="transmembrane region" description="Helical" evidence="6">
    <location>
        <begin position="96"/>
        <end position="118"/>
    </location>
</feature>
<evidence type="ECO:0000256" key="6">
    <source>
        <dbReference type="SAM" id="Phobius"/>
    </source>
</evidence>
<dbReference type="Proteomes" id="UP001187531">
    <property type="component" value="Unassembled WGS sequence"/>
</dbReference>
<dbReference type="Pfam" id="PF10242">
    <property type="entry name" value="L_HMGIC_fpl"/>
    <property type="match status" value="1"/>
</dbReference>
<feature type="transmembrane region" description="Helical" evidence="6">
    <location>
        <begin position="127"/>
        <end position="149"/>
    </location>
</feature>
<evidence type="ECO:0000313" key="7">
    <source>
        <dbReference type="EMBL" id="KAK2718468.1"/>
    </source>
</evidence>
<dbReference type="GO" id="GO:0005886">
    <property type="term" value="C:plasma membrane"/>
    <property type="evidence" value="ECO:0007669"/>
    <property type="project" value="TreeGrafter"/>
</dbReference>
<dbReference type="PANTHER" id="PTHR12489:SF1">
    <property type="entry name" value="LP10272P"/>
    <property type="match status" value="1"/>
</dbReference>
<feature type="transmembrane region" description="Helical" evidence="6">
    <location>
        <begin position="27"/>
        <end position="50"/>
    </location>
</feature>
<dbReference type="Gene3D" id="1.20.140.150">
    <property type="match status" value="1"/>
</dbReference>
<evidence type="ECO:0000256" key="1">
    <source>
        <dbReference type="ARBA" id="ARBA00004141"/>
    </source>
</evidence>
<proteinExistence type="predicted"/>
<name>A0AA88L4F7_ARTSF</name>
<dbReference type="AlphaFoldDB" id="A0AA88L4F7"/>
<organism evidence="7 8">
    <name type="scientific">Artemia franciscana</name>
    <name type="common">Brine shrimp</name>
    <name type="synonym">Artemia sanfranciscana</name>
    <dbReference type="NCBI Taxonomy" id="6661"/>
    <lineage>
        <taxon>Eukaryota</taxon>
        <taxon>Metazoa</taxon>
        <taxon>Ecdysozoa</taxon>
        <taxon>Arthropoda</taxon>
        <taxon>Crustacea</taxon>
        <taxon>Branchiopoda</taxon>
        <taxon>Anostraca</taxon>
        <taxon>Artemiidae</taxon>
        <taxon>Artemia</taxon>
    </lineage>
</organism>
<sequence length="283" mass="31307">MSIAESEKQSWYFITKKYVRKIRAIRIIWAICVLVVIAVQIICFTSPYWVVNVKGPVIGYFGLWKTCRAFSGDFKCQGRLDDFANLLNVSAKAVTALYGLGVLILIGGALIMGFFAFLRASKVLRACAWMICLSGILSATVLIVFPSIWDDTAIKLICGPDSRAYKLGSCEVKWPFFLACMNTLATFVTSILAFTMADRFVAVEDEYLYRTQIGPSPFSHGIINGAFPAPSNQTAANLALAYSDRLPRRTPSSTEPRNDSSRHSPFKSGHMIRTSYAPSSVYA</sequence>
<keyword evidence="8" id="KW-1185">Reference proteome</keyword>
<evidence type="ECO:0000313" key="8">
    <source>
        <dbReference type="Proteomes" id="UP001187531"/>
    </source>
</evidence>
<evidence type="ECO:0000256" key="5">
    <source>
        <dbReference type="SAM" id="MobiDB-lite"/>
    </source>
</evidence>
<evidence type="ECO:0000256" key="4">
    <source>
        <dbReference type="ARBA" id="ARBA00023136"/>
    </source>
</evidence>
<dbReference type="InterPro" id="IPR019372">
    <property type="entry name" value="LHFPL"/>
</dbReference>
<keyword evidence="3 6" id="KW-1133">Transmembrane helix</keyword>
<accession>A0AA88L4F7</accession>
<keyword evidence="4 6" id="KW-0472">Membrane</keyword>
<feature type="transmembrane region" description="Helical" evidence="6">
    <location>
        <begin position="174"/>
        <end position="194"/>
    </location>
</feature>
<feature type="region of interest" description="Disordered" evidence="5">
    <location>
        <begin position="247"/>
        <end position="271"/>
    </location>
</feature>